<comment type="caution">
    <text evidence="1">The sequence shown here is derived from an EMBL/GenBank/DDBJ whole genome shotgun (WGS) entry which is preliminary data.</text>
</comment>
<organism evidence="1 2">
    <name type="scientific">Leptonema illini</name>
    <dbReference type="NCBI Taxonomy" id="183"/>
    <lineage>
        <taxon>Bacteria</taxon>
        <taxon>Pseudomonadati</taxon>
        <taxon>Spirochaetota</taxon>
        <taxon>Spirochaetia</taxon>
        <taxon>Leptospirales</taxon>
        <taxon>Leptospiraceae</taxon>
        <taxon>Leptonema</taxon>
    </lineage>
</organism>
<dbReference type="AlphaFoldDB" id="A0A833H0X7"/>
<proteinExistence type="predicted"/>
<protein>
    <submittedName>
        <fullName evidence="1">Uncharacterized protein</fullName>
    </submittedName>
</protein>
<accession>A0A833H0X7</accession>
<dbReference type="Proteomes" id="UP000460298">
    <property type="component" value="Unassembled WGS sequence"/>
</dbReference>
<evidence type="ECO:0000313" key="2">
    <source>
        <dbReference type="Proteomes" id="UP000460298"/>
    </source>
</evidence>
<dbReference type="RefSeq" id="WP_002770253.1">
    <property type="nucleotide sequence ID" value="NZ_JQDG01000013.1"/>
</dbReference>
<gene>
    <name evidence="1" type="ORF">F9K24_12270</name>
</gene>
<reference evidence="1 2" key="1">
    <citation type="submission" date="2019-10" db="EMBL/GenBank/DDBJ databases">
        <title>Extracellular Electron Transfer in a Candidatus Methanoperedens spp. Enrichment Culture.</title>
        <authorList>
            <person name="Berger S."/>
            <person name="Rangel Shaw D."/>
            <person name="Berben T."/>
            <person name="In 'T Zandt M."/>
            <person name="Frank J."/>
            <person name="Reimann J."/>
            <person name="Jetten M.S.M."/>
            <person name="Welte C.U."/>
        </authorList>
    </citation>
    <scope>NUCLEOTIDE SEQUENCE [LARGE SCALE GENOMIC DNA]</scope>
    <source>
        <strain evidence="1">SB12</strain>
    </source>
</reference>
<dbReference type="EMBL" id="WBUI01000011">
    <property type="protein sequence ID" value="KAB2932052.1"/>
    <property type="molecule type" value="Genomic_DNA"/>
</dbReference>
<name>A0A833H0X7_9LEPT</name>
<sequence>MEWEKILRDSVKEGTIRELYLRHVPTLKTCENWNAVEEIGLVDHHTKYAHYKGILVKYGDRLFYVPEKRMEALAPYRAWKTKKAIKVTEVGK</sequence>
<dbReference type="OrthoDB" id="332716at2"/>
<evidence type="ECO:0000313" key="1">
    <source>
        <dbReference type="EMBL" id="KAB2932052.1"/>
    </source>
</evidence>